<keyword evidence="4" id="KW-0520">NAD</keyword>
<evidence type="ECO:0000256" key="3">
    <source>
        <dbReference type="ARBA" id="ARBA00023002"/>
    </source>
</evidence>
<comment type="caution">
    <text evidence="10">The sequence shown here is derived from an EMBL/GenBank/DDBJ whole genome shotgun (WGS) entry which is preliminary data.</text>
</comment>
<evidence type="ECO:0000256" key="1">
    <source>
        <dbReference type="ARBA" id="ARBA00007358"/>
    </source>
</evidence>
<dbReference type="RefSeq" id="WP_121978292.1">
    <property type="nucleotide sequence ID" value="NZ_JBHTLH010000019.1"/>
</dbReference>
<reference evidence="11" key="1">
    <citation type="journal article" date="2019" name="Int. J. Syst. Evol. Microbiol.">
        <title>The Global Catalogue of Microorganisms (GCM) 10K type strain sequencing project: providing services to taxonomists for standard genome sequencing and annotation.</title>
        <authorList>
            <consortium name="The Broad Institute Genomics Platform"/>
            <consortium name="The Broad Institute Genome Sequencing Center for Infectious Disease"/>
            <person name="Wu L."/>
            <person name="Ma J."/>
        </authorList>
    </citation>
    <scope>NUCLEOTIDE SEQUENCE [LARGE SCALE GENOMIC DNA]</scope>
    <source>
        <strain evidence="11">CCUG 71848</strain>
    </source>
</reference>
<dbReference type="Gene3D" id="1.20.1090.10">
    <property type="entry name" value="Dehydroquinate synthase-like - alpha domain"/>
    <property type="match status" value="1"/>
</dbReference>
<name>A0ABW3PJS6_9LACO</name>
<evidence type="ECO:0000256" key="2">
    <source>
        <dbReference type="ARBA" id="ARBA00022723"/>
    </source>
</evidence>
<accession>A0ABW3PJS6</accession>
<dbReference type="PROSITE" id="PS00913">
    <property type="entry name" value="ADH_IRON_1"/>
    <property type="match status" value="1"/>
</dbReference>
<comment type="pathway">
    <text evidence="5">Polyol metabolism; glycerol fermentation; glycerone phosphate from glycerol (oxidative route): step 1/2.</text>
</comment>
<protein>
    <recommendedName>
        <fullName evidence="7">Glycerol dehydrogenase</fullName>
        <ecNumber evidence="6">1.1.1.6</ecNumber>
    </recommendedName>
</protein>
<evidence type="ECO:0000256" key="5">
    <source>
        <dbReference type="ARBA" id="ARBA00037918"/>
    </source>
</evidence>
<dbReference type="PIRSF" id="PIRSF000112">
    <property type="entry name" value="Glycerol_dehydrogenase"/>
    <property type="match status" value="1"/>
</dbReference>
<organism evidence="10 11">
    <name type="scientific">Lentilactobacillus raoultii</name>
    <dbReference type="NCBI Taxonomy" id="1987503"/>
    <lineage>
        <taxon>Bacteria</taxon>
        <taxon>Bacillati</taxon>
        <taxon>Bacillota</taxon>
        <taxon>Bacilli</taxon>
        <taxon>Lactobacillales</taxon>
        <taxon>Lactobacillaceae</taxon>
        <taxon>Lentilactobacillus</taxon>
    </lineage>
</organism>
<dbReference type="PANTHER" id="PTHR43616:SF5">
    <property type="entry name" value="GLYCEROL DEHYDROGENASE 1"/>
    <property type="match status" value="1"/>
</dbReference>
<evidence type="ECO:0000313" key="10">
    <source>
        <dbReference type="EMBL" id="MFD1125384.1"/>
    </source>
</evidence>
<keyword evidence="11" id="KW-1185">Reference proteome</keyword>
<sequence>MTQIFASPSNYLQGPGELFNSAPIIEKYGQKILLLSDPTVLKIVGNQFMDYLKQHQFDVTLATFQGEASEAEINRVTEIGQKAQSTIIIGLGGGKTADSAKAIADNLGIAVMIAPTIASTDAPCSRLSVIYTDNGQFDHYRFYKKNPEIVLLDTKIIAGAPVHLLISGVADALATNVEAIDVRKANADNMLGAKQTIVAGSIGQACETTLFNYAELAVAANRAHVATDALNHIVEANTLLSGLGFESGGLAAAHAIHNGFTALSGEIHHLTHGEKVAYGTLVELILDGSDQKRFEKFLKFDLRLGLPTTLTRLHLADASDDDLMKVATQACDPNDTMTCMPTNITPADVFAAIKAVDEYSRDFQGKSVMELD</sequence>
<dbReference type="InterPro" id="IPR001670">
    <property type="entry name" value="ADH_Fe/GldA"/>
</dbReference>
<comment type="catalytic activity">
    <reaction evidence="8">
        <text>glycerol + NAD(+) = dihydroxyacetone + NADH + H(+)</text>
        <dbReference type="Rhea" id="RHEA:13769"/>
        <dbReference type="ChEBI" id="CHEBI:15378"/>
        <dbReference type="ChEBI" id="CHEBI:16016"/>
        <dbReference type="ChEBI" id="CHEBI:17754"/>
        <dbReference type="ChEBI" id="CHEBI:57540"/>
        <dbReference type="ChEBI" id="CHEBI:57945"/>
        <dbReference type="EC" id="1.1.1.6"/>
    </reaction>
</comment>
<dbReference type="GO" id="GO:0008888">
    <property type="term" value="F:glycerol dehydrogenase (NAD+) activity"/>
    <property type="evidence" value="ECO:0007669"/>
    <property type="project" value="UniProtKB-EC"/>
</dbReference>
<evidence type="ECO:0000259" key="9">
    <source>
        <dbReference type="Pfam" id="PF00465"/>
    </source>
</evidence>
<dbReference type="InterPro" id="IPR018211">
    <property type="entry name" value="ADH_Fe_CS"/>
</dbReference>
<dbReference type="Proteomes" id="UP001597156">
    <property type="component" value="Unassembled WGS sequence"/>
</dbReference>
<dbReference type="NCBIfam" id="NF006941">
    <property type="entry name" value="PRK09423.1"/>
    <property type="match status" value="1"/>
</dbReference>
<dbReference type="EMBL" id="JBHTLH010000019">
    <property type="protein sequence ID" value="MFD1125384.1"/>
    <property type="molecule type" value="Genomic_DNA"/>
</dbReference>
<evidence type="ECO:0000256" key="4">
    <source>
        <dbReference type="ARBA" id="ARBA00023027"/>
    </source>
</evidence>
<evidence type="ECO:0000256" key="7">
    <source>
        <dbReference type="ARBA" id="ARBA00040132"/>
    </source>
</evidence>
<dbReference type="PANTHER" id="PTHR43616">
    <property type="entry name" value="GLYCEROL DEHYDROGENASE"/>
    <property type="match status" value="1"/>
</dbReference>
<keyword evidence="2" id="KW-0479">Metal-binding</keyword>
<comment type="similarity">
    <text evidence="1">Belongs to the iron-containing alcohol dehydrogenase family.</text>
</comment>
<dbReference type="EC" id="1.1.1.6" evidence="6"/>
<keyword evidence="3 10" id="KW-0560">Oxidoreductase</keyword>
<dbReference type="CDD" id="cd08170">
    <property type="entry name" value="GlyDH"/>
    <property type="match status" value="1"/>
</dbReference>
<feature type="domain" description="Alcohol dehydrogenase iron-type/glycerol dehydrogenase GldA" evidence="9">
    <location>
        <begin position="8"/>
        <end position="154"/>
    </location>
</feature>
<dbReference type="Pfam" id="PF00465">
    <property type="entry name" value="Fe-ADH"/>
    <property type="match status" value="1"/>
</dbReference>
<dbReference type="Gene3D" id="3.40.50.1970">
    <property type="match status" value="1"/>
</dbReference>
<dbReference type="InterPro" id="IPR016205">
    <property type="entry name" value="Glycerol_DH"/>
</dbReference>
<evidence type="ECO:0000256" key="6">
    <source>
        <dbReference type="ARBA" id="ARBA00039147"/>
    </source>
</evidence>
<evidence type="ECO:0000256" key="8">
    <source>
        <dbReference type="ARBA" id="ARBA00049006"/>
    </source>
</evidence>
<evidence type="ECO:0000313" key="11">
    <source>
        <dbReference type="Proteomes" id="UP001597156"/>
    </source>
</evidence>
<dbReference type="PROSITE" id="PS00060">
    <property type="entry name" value="ADH_IRON_2"/>
    <property type="match status" value="1"/>
</dbReference>
<proteinExistence type="inferred from homology"/>
<dbReference type="SUPFAM" id="SSF56796">
    <property type="entry name" value="Dehydroquinate synthase-like"/>
    <property type="match status" value="1"/>
</dbReference>
<gene>
    <name evidence="10" type="ORF">ACFQ22_08450</name>
</gene>